<evidence type="ECO:0000313" key="3">
    <source>
        <dbReference type="EMBL" id="EOY07629.1"/>
    </source>
</evidence>
<proteinExistence type="predicted"/>
<evidence type="ECO:0000259" key="2">
    <source>
        <dbReference type="Pfam" id="PF23324"/>
    </source>
</evidence>
<feature type="region of interest" description="Disordered" evidence="1">
    <location>
        <begin position="1"/>
        <end position="41"/>
    </location>
</feature>
<feature type="region of interest" description="Disordered" evidence="1">
    <location>
        <begin position="103"/>
        <end position="129"/>
    </location>
</feature>
<keyword evidence="4" id="KW-1185">Reference proteome</keyword>
<reference evidence="3 4" key="1">
    <citation type="journal article" date="2013" name="Genome Biol.">
        <title>The genome sequence of the most widely cultivated cacao type and its use to identify candidate genes regulating pod color.</title>
        <authorList>
            <person name="Motamayor J.C."/>
            <person name="Mockaitis K."/>
            <person name="Schmutz J."/>
            <person name="Haiminen N."/>
            <person name="Iii D.L."/>
            <person name="Cornejo O."/>
            <person name="Findley S.D."/>
            <person name="Zheng P."/>
            <person name="Utro F."/>
            <person name="Royaert S."/>
            <person name="Saski C."/>
            <person name="Jenkins J."/>
            <person name="Podicheti R."/>
            <person name="Zhao M."/>
            <person name="Scheffler B.E."/>
            <person name="Stack J.C."/>
            <person name="Feltus F.A."/>
            <person name="Mustiga G.M."/>
            <person name="Amores F."/>
            <person name="Phillips W."/>
            <person name="Marelli J.P."/>
            <person name="May G.D."/>
            <person name="Shapiro H."/>
            <person name="Ma J."/>
            <person name="Bustamante C.D."/>
            <person name="Schnell R.J."/>
            <person name="Main D."/>
            <person name="Gilbert D."/>
            <person name="Parida L."/>
            <person name="Kuhn D.N."/>
        </authorList>
    </citation>
    <scope>NUCLEOTIDE SEQUENCE [LARGE SCALE GENOMIC DNA]</scope>
    <source>
        <strain evidence="4">cv. Matina 1-6</strain>
    </source>
</reference>
<feature type="compositionally biased region" description="Polar residues" evidence="1">
    <location>
        <begin position="103"/>
        <end position="121"/>
    </location>
</feature>
<dbReference type="Gramene" id="EOY07629">
    <property type="protein sequence ID" value="EOY07629"/>
    <property type="gene ID" value="TCM_022015"/>
</dbReference>
<dbReference type="KEGG" id="tcc:18597831"/>
<protein>
    <submittedName>
        <fullName evidence="3">Hydroxyproline-rich glycofamily protein, putative</fullName>
    </submittedName>
</protein>
<dbReference type="Proteomes" id="UP000026915">
    <property type="component" value="Chromosome 5"/>
</dbReference>
<dbReference type="STRING" id="3641.A0A061EZE0"/>
<feature type="domain" description="DUF7086" evidence="2">
    <location>
        <begin position="144"/>
        <end position="274"/>
    </location>
</feature>
<dbReference type="PANTHER" id="PTHR34272">
    <property type="entry name" value="EXPRESSED PROTEIN"/>
    <property type="match status" value="1"/>
</dbReference>
<dbReference type="OMA" id="NHRTASK"/>
<evidence type="ECO:0000256" key="1">
    <source>
        <dbReference type="SAM" id="MobiDB-lite"/>
    </source>
</evidence>
<dbReference type="AlphaFoldDB" id="A0A061EZE0"/>
<dbReference type="InParanoid" id="A0A061EZE0"/>
<sequence length="282" mass="31818">MEKASQPLQEFGGKEDDEDLLTLSLSTGPKTSAPAPPSSPFVQETHQLIYLPSTPVPLSPPTSFFQQFLSIPQAPPLPPYHNFQTHSPNLNPDHNAAVPQEIASTSRPCRSRRNPFQTPKQGKTETVPAPYPWATTQRATVHSLDYLLSHNITTISGEVKCKKCEKIYKIEYDLQQKFTEVASFISRNKLSMHDRAPSDWMYPTLPSCEFCGSYLKPVLPKKKSINWLFLLLGQMLGCCKLSELKYFCKHTHNHRTGAKDRVLYLAYLGLCKQLDPKGPFDI</sequence>
<gene>
    <name evidence="3" type="ORF">TCM_022015</name>
</gene>
<name>A0A061EZE0_THECC</name>
<dbReference type="InterPro" id="IPR055513">
    <property type="entry name" value="DUF7086"/>
</dbReference>
<evidence type="ECO:0000313" key="4">
    <source>
        <dbReference type="Proteomes" id="UP000026915"/>
    </source>
</evidence>
<accession>A0A061EZE0</accession>
<dbReference type="Pfam" id="PF23324">
    <property type="entry name" value="DUF7086"/>
    <property type="match status" value="1"/>
</dbReference>
<dbReference type="eggNOG" id="ENOG502QVRW">
    <property type="taxonomic scope" value="Eukaryota"/>
</dbReference>
<dbReference type="EMBL" id="CM001883">
    <property type="protein sequence ID" value="EOY07629.1"/>
    <property type="molecule type" value="Genomic_DNA"/>
</dbReference>
<dbReference type="Gramene" id="Tc05v2_t004140.1">
    <property type="protein sequence ID" value="Tc05v2_p004140.1"/>
    <property type="gene ID" value="Tc05v2_g004140"/>
</dbReference>
<dbReference type="PANTHER" id="PTHR34272:SF8">
    <property type="entry name" value="HYDROXYPROLINE-RICH GLYCOPROTEIN FAMILY PROTEIN"/>
    <property type="match status" value="1"/>
</dbReference>
<dbReference type="HOGENOM" id="CLU_042355_1_0_1"/>
<organism evidence="3 4">
    <name type="scientific">Theobroma cacao</name>
    <name type="common">Cacao</name>
    <name type="synonym">Cocoa</name>
    <dbReference type="NCBI Taxonomy" id="3641"/>
    <lineage>
        <taxon>Eukaryota</taxon>
        <taxon>Viridiplantae</taxon>
        <taxon>Streptophyta</taxon>
        <taxon>Embryophyta</taxon>
        <taxon>Tracheophyta</taxon>
        <taxon>Spermatophyta</taxon>
        <taxon>Magnoliopsida</taxon>
        <taxon>eudicotyledons</taxon>
        <taxon>Gunneridae</taxon>
        <taxon>Pentapetalae</taxon>
        <taxon>rosids</taxon>
        <taxon>malvids</taxon>
        <taxon>Malvales</taxon>
        <taxon>Malvaceae</taxon>
        <taxon>Byttnerioideae</taxon>
        <taxon>Theobroma</taxon>
    </lineage>
</organism>
<dbReference type="OrthoDB" id="1900495at2759"/>